<comment type="caution">
    <text evidence="3">The sequence shown here is derived from an EMBL/GenBank/DDBJ whole genome shotgun (WGS) entry which is preliminary data.</text>
</comment>
<comment type="similarity">
    <text evidence="1">Belongs to the PhoU family.</text>
</comment>
<comment type="function">
    <text evidence="1">Plays a role in the regulation of phosphate uptake.</text>
</comment>
<organism evidence="3 4">
    <name type="scientific">Bacillus salitolerans</name>
    <dbReference type="NCBI Taxonomy" id="1437434"/>
    <lineage>
        <taxon>Bacteria</taxon>
        <taxon>Bacillati</taxon>
        <taxon>Bacillota</taxon>
        <taxon>Bacilli</taxon>
        <taxon>Bacillales</taxon>
        <taxon>Bacillaceae</taxon>
        <taxon>Bacillus</taxon>
    </lineage>
</organism>
<dbReference type="PANTHER" id="PTHR42930">
    <property type="entry name" value="PHOSPHATE-SPECIFIC TRANSPORT SYSTEM ACCESSORY PROTEIN PHOU"/>
    <property type="match status" value="1"/>
</dbReference>
<comment type="subcellular location">
    <subcellularLocation>
        <location evidence="1">Cytoplasm</location>
    </subcellularLocation>
</comment>
<gene>
    <name evidence="3" type="primary">phoU</name>
    <name evidence="3" type="ORF">ACFSCX_08255</name>
</gene>
<reference evidence="4" key="1">
    <citation type="journal article" date="2019" name="Int. J. Syst. Evol. Microbiol.">
        <title>The Global Catalogue of Microorganisms (GCM) 10K type strain sequencing project: providing services to taxonomists for standard genome sequencing and annotation.</title>
        <authorList>
            <consortium name="The Broad Institute Genomics Platform"/>
            <consortium name="The Broad Institute Genome Sequencing Center for Infectious Disease"/>
            <person name="Wu L."/>
            <person name="Ma J."/>
        </authorList>
    </citation>
    <scope>NUCLEOTIDE SEQUENCE [LARGE SCALE GENOMIC DNA]</scope>
    <source>
        <strain evidence="4">CCUG 49339</strain>
    </source>
</reference>
<dbReference type="InterPro" id="IPR038078">
    <property type="entry name" value="PhoU-like_sf"/>
</dbReference>
<name>A0ABW4LQ05_9BACI</name>
<feature type="domain" description="PhoU" evidence="2">
    <location>
        <begin position="121"/>
        <end position="206"/>
    </location>
</feature>
<dbReference type="PIRSF" id="PIRSF003107">
    <property type="entry name" value="PhoU"/>
    <property type="match status" value="1"/>
</dbReference>
<dbReference type="RefSeq" id="WP_377927717.1">
    <property type="nucleotide sequence ID" value="NZ_JBHUEM010000009.1"/>
</dbReference>
<dbReference type="Pfam" id="PF01895">
    <property type="entry name" value="PhoU"/>
    <property type="match status" value="2"/>
</dbReference>
<dbReference type="PANTHER" id="PTHR42930:SF3">
    <property type="entry name" value="PHOSPHATE-SPECIFIC TRANSPORT SYSTEM ACCESSORY PROTEIN PHOU"/>
    <property type="match status" value="1"/>
</dbReference>
<evidence type="ECO:0000313" key="3">
    <source>
        <dbReference type="EMBL" id="MFD1736556.1"/>
    </source>
</evidence>
<protein>
    <recommendedName>
        <fullName evidence="1">Phosphate-specific transport system accessory protein PhoU</fullName>
    </recommendedName>
</protein>
<dbReference type="InterPro" id="IPR028366">
    <property type="entry name" value="PhoU"/>
</dbReference>
<dbReference type="Proteomes" id="UP001597214">
    <property type="component" value="Unassembled WGS sequence"/>
</dbReference>
<sequence length="219" mass="25060">MTVRERFQVDLNKLREMLLELGKMTETAIESSMTALLEKDIEKALHVIENDNRIDKLEEEINDFAILLIAKQSPVAVDLRRIMVALKIAADIERMADHAVNIAKSVIRIGAESLIKPLEDIPKMHCLALEMLRESLKAYNEQDLIHAKKVSEIDDKVDEMYGTITSELLSMMPHHPEQIAQITQLAFVARYLERIADHATNISENIFFLVKGQHYDLNE</sequence>
<evidence type="ECO:0000259" key="2">
    <source>
        <dbReference type="Pfam" id="PF01895"/>
    </source>
</evidence>
<feature type="domain" description="PhoU" evidence="2">
    <location>
        <begin position="18"/>
        <end position="106"/>
    </location>
</feature>
<dbReference type="SUPFAM" id="SSF109755">
    <property type="entry name" value="PhoU-like"/>
    <property type="match status" value="1"/>
</dbReference>
<proteinExistence type="inferred from homology"/>
<dbReference type="NCBIfam" id="TIGR02135">
    <property type="entry name" value="phoU_full"/>
    <property type="match status" value="1"/>
</dbReference>
<accession>A0ABW4LQ05</accession>
<comment type="subunit">
    <text evidence="1">Homodimer.</text>
</comment>
<keyword evidence="1" id="KW-0963">Cytoplasm</keyword>
<dbReference type="EMBL" id="JBHUEM010000009">
    <property type="protein sequence ID" value="MFD1736556.1"/>
    <property type="molecule type" value="Genomic_DNA"/>
</dbReference>
<dbReference type="InterPro" id="IPR026022">
    <property type="entry name" value="PhoU_dom"/>
</dbReference>
<evidence type="ECO:0000313" key="4">
    <source>
        <dbReference type="Proteomes" id="UP001597214"/>
    </source>
</evidence>
<evidence type="ECO:0000256" key="1">
    <source>
        <dbReference type="PIRNR" id="PIRNR003107"/>
    </source>
</evidence>
<keyword evidence="1" id="KW-0592">Phosphate transport</keyword>
<dbReference type="Gene3D" id="1.20.58.220">
    <property type="entry name" value="Phosphate transport system protein phou homolog 2, domain 2"/>
    <property type="match status" value="1"/>
</dbReference>
<keyword evidence="4" id="KW-1185">Reference proteome</keyword>
<keyword evidence="1" id="KW-0813">Transport</keyword>